<dbReference type="InterPro" id="IPR043968">
    <property type="entry name" value="SGNH"/>
</dbReference>
<comment type="caution">
    <text evidence="3">The sequence shown here is derived from an EMBL/GenBank/DDBJ whole genome shotgun (WGS) entry which is preliminary data.</text>
</comment>
<feature type="transmembrane region" description="Helical" evidence="1">
    <location>
        <begin position="1086"/>
        <end position="1106"/>
    </location>
</feature>
<dbReference type="InterPro" id="IPR003148">
    <property type="entry name" value="RCK_N"/>
</dbReference>
<name>A0A812XS24_9DINO</name>
<keyword evidence="1" id="KW-0812">Transmembrane</keyword>
<dbReference type="PANTHER" id="PTHR23028:SF53">
    <property type="entry name" value="ACYL_TRANSF_3 DOMAIN-CONTAINING PROTEIN"/>
    <property type="match status" value="1"/>
</dbReference>
<feature type="transmembrane region" description="Helical" evidence="1">
    <location>
        <begin position="1420"/>
        <end position="1440"/>
    </location>
</feature>
<dbReference type="InterPro" id="IPR002656">
    <property type="entry name" value="Acyl_transf_3_dom"/>
</dbReference>
<dbReference type="PRINTS" id="PR00081">
    <property type="entry name" value="GDHRDH"/>
</dbReference>
<dbReference type="InterPro" id="IPR002347">
    <property type="entry name" value="SDR_fam"/>
</dbReference>
<organism evidence="3 4">
    <name type="scientific">Symbiodinium necroappetens</name>
    <dbReference type="NCBI Taxonomy" id="1628268"/>
    <lineage>
        <taxon>Eukaryota</taxon>
        <taxon>Sar</taxon>
        <taxon>Alveolata</taxon>
        <taxon>Dinophyceae</taxon>
        <taxon>Suessiales</taxon>
        <taxon>Symbiodiniaceae</taxon>
        <taxon>Symbiodinium</taxon>
    </lineage>
</organism>
<feature type="transmembrane region" description="Helical" evidence="1">
    <location>
        <begin position="1496"/>
        <end position="1514"/>
    </location>
</feature>
<dbReference type="SMART" id="SM00822">
    <property type="entry name" value="PKS_KR"/>
    <property type="match status" value="1"/>
</dbReference>
<dbReference type="PRINTS" id="PR00080">
    <property type="entry name" value="SDRFAMILY"/>
</dbReference>
<dbReference type="InterPro" id="IPR020904">
    <property type="entry name" value="Sc_DH/Rdtase_CS"/>
</dbReference>
<feature type="transmembrane region" description="Helical" evidence="1">
    <location>
        <begin position="983"/>
        <end position="1001"/>
    </location>
</feature>
<feature type="transmembrane region" description="Helical" evidence="1">
    <location>
        <begin position="772"/>
        <end position="792"/>
    </location>
</feature>
<dbReference type="PANTHER" id="PTHR23028">
    <property type="entry name" value="ACETYLTRANSFERASE"/>
    <property type="match status" value="1"/>
</dbReference>
<dbReference type="GO" id="GO:0016747">
    <property type="term" value="F:acyltransferase activity, transferring groups other than amino-acyl groups"/>
    <property type="evidence" value="ECO:0007669"/>
    <property type="project" value="InterPro"/>
</dbReference>
<feature type="transmembrane region" description="Helical" evidence="1">
    <location>
        <begin position="813"/>
        <end position="832"/>
    </location>
</feature>
<reference evidence="3" key="1">
    <citation type="submission" date="2021-02" db="EMBL/GenBank/DDBJ databases">
        <authorList>
            <person name="Dougan E. K."/>
            <person name="Rhodes N."/>
            <person name="Thang M."/>
            <person name="Chan C."/>
        </authorList>
    </citation>
    <scope>NUCLEOTIDE SEQUENCE</scope>
</reference>
<dbReference type="InterPro" id="IPR036291">
    <property type="entry name" value="NAD(P)-bd_dom_sf"/>
</dbReference>
<evidence type="ECO:0000313" key="3">
    <source>
        <dbReference type="EMBL" id="CAE7740980.1"/>
    </source>
</evidence>
<feature type="transmembrane region" description="Helical" evidence="1">
    <location>
        <begin position="1446"/>
        <end position="1465"/>
    </location>
</feature>
<gene>
    <name evidence="3" type="ORF">SNEC2469_LOCUS21419</name>
</gene>
<dbReference type="Gene3D" id="3.40.50.720">
    <property type="entry name" value="NAD(P)-binding Rossmann-like Domain"/>
    <property type="match status" value="3"/>
</dbReference>
<feature type="transmembrane region" description="Helical" evidence="1">
    <location>
        <begin position="82"/>
        <end position="104"/>
    </location>
</feature>
<feature type="transmembrane region" description="Helical" evidence="1">
    <location>
        <begin position="957"/>
        <end position="977"/>
    </location>
</feature>
<dbReference type="SUPFAM" id="SSF51735">
    <property type="entry name" value="NAD(P)-binding Rossmann-fold domains"/>
    <property type="match status" value="2"/>
</dbReference>
<dbReference type="EMBL" id="CAJNJA010037918">
    <property type="protein sequence ID" value="CAE7740980.1"/>
    <property type="molecule type" value="Genomic_DNA"/>
</dbReference>
<protein>
    <recommendedName>
        <fullName evidence="2">Ketoreductase domain-containing protein</fullName>
    </recommendedName>
</protein>
<feature type="transmembrane region" description="Helical" evidence="1">
    <location>
        <begin position="1472"/>
        <end position="1490"/>
    </location>
</feature>
<dbReference type="Gene3D" id="3.40.50.450">
    <property type="match status" value="1"/>
</dbReference>
<dbReference type="GO" id="GO:0000271">
    <property type="term" value="P:polysaccharide biosynthetic process"/>
    <property type="evidence" value="ECO:0007669"/>
    <property type="project" value="TreeGrafter"/>
</dbReference>
<keyword evidence="1" id="KW-1133">Transmembrane helix</keyword>
<dbReference type="CDD" id="cd05341">
    <property type="entry name" value="3beta-17beta-HSD_like_SDR_c"/>
    <property type="match status" value="1"/>
</dbReference>
<dbReference type="Pfam" id="PF01757">
    <property type="entry name" value="Acyl_transf_3"/>
    <property type="match status" value="1"/>
</dbReference>
<sequence length="1941" mass="212237">MSVQWRRNWGGLIVSLNRGRFVLLAVGAITLLGMVGAYQLDPKGFVSAPLDYLYRVVQLFAVEGDWTAGHSQLPLALEIARFAAPIVTIASLIVLFAEGIWTALINARVRFYKNHIVVVGLSASAMELVRSAHQRKLDVVVIEKDPDNRLIQNCRSLLIPVLLGDAKHTEWLKRARVAHAGSLVSFVQLDDESIELSLRVQAMVEDRRPDQLPPLKVILKLHDMQLGSRLESYPKFFENPRSVEVRFFNLDALAARSLFREFYPEVYADAMGRDHVHIVVLGYGSLGKQVVINALKQAHYANDKPLQLTIVDRDALISEETFRREHPGVEMAAQVLFVPMELNAEALRGEAATLGLDDATMFVCTLGGDAANMSMAIALRQLALLGGVPNSPIFVALRHSRGLAQLVESEMDNPEIPDGLYPFGMVEQLIRVDRVVNERLDNLAIALHENYLGGLEKQTIQQASHYPWSELSETFRNDARAQADHVRTKLRAAGYVLVQRETKQQFSQSEVLRLAEIEKKRWVAERAAVGWTFGEVRSDLAKIHPGLKSWQSSSTSERTQDMASVQKLPGILRERLGAGIARQVVIGITGHRAHRLNKHLDYVDAQVRKEFEKIAALYPGAEFTILSALADGSDRLVAQLALETLDAQLVVALPLPYEIYKRSFGHADHLSNQASNEEFQRFVGRSSLYFEMPLRFASAQILEQDNAAGEQARAHQYALAGAYIVSRSDELIAVWDGQDARGIGGSDIDGLRAVAVLPVVFYHAGYTTFSGGFVGVDIFFVISGFLITSIIFRDIQGQTFSYRQFYARRVRRLFPALFSVVLASCLAAYLLLLPEELRDFGQSVFSMVLFASNFLFWSESGYFAEAAELKPLLHTWSLAIEEQYYLLFPMFLLAVKRLRAQPYLQWVWGLLVISFAVSIWSVYQAPDAAFYLLPSRMWELLLGSVLAMKMPVIRSRALAELLAVTGLVLIGLAVFTFEAGMRFPGAAALAPCLGTALIISTGAQFPTAITKFLSLRALVFVGLISYSLYLWHWPVIAFTKHYLGTPLTPVTMALLVMVSVLLSIFSWRYIEQPFRGASAWMTTTTLFRAAGGVASLLIVCGLVFALSQGLPDRLPGDVAAIAAIGEQRPVANEFCGPGQVHNTFNEPRCRLLPDSLEPSILIWGDSHANVLLPALRESLHPLQRNAIYSVANGCAPLLSAQRIVQRRSGSAGNLSCLDHNLALFEAIRQSISIETVVLVARWGFHAQGVEVPGKEGAARFLQTTTTRATSVEENRQIFSAALTDTLKQLSMAGKSVVVVDGLPEAKGHVPDLLAKAPLYQTLEQALAAEVEVGFDTPLFFDDNHLSEAGVNKVTSSVSDALAADAMSVLRLGPLFLVGALCIEAFSHIGDEQSRFVWIPAAAAALLIVEWLVLRTKDVPLRYAGLLLILPWLAIVIVMLQHVSVGVIQPTIVFMAISMIAVGALMMPLWPMLVALISSSVIVLWLEFVVAQEEASVSLLVLVLTLSVATLVYRVRRRAIVNEVGRRAAQTELALQRLKVASAEQKLALSTNMAGGIAHKLNNDLQTIVIGLENALRLLPEHPAAKLLNHALDSTQNAAELVKKLHIHTGKMNSESETFDIKRLLDEPMLRAQLPEDADLFLSFTGLPIQLNGLALPDGRGAVLVRASATGDGVRIEVSDDGVGIAEEKNVGRVEGKVVVVTGAASGLGFADAQQLVAEGAHVVLTDIDAERGQACADSLGAAFLQQDVADEASWDRLMSFVEDRFGRLDGMVNNAGIAPIADIETTTTDVWRKTLAIHLDGTFWGCQSAIKLMKKGSGGSIVNMSSTAALVGIPAYLAYSAAKGGIRSMTKAVAIHCRQQKLGIRCNSVHPGSISTPMVHHALKELVGVDLPAQEDPEATRLAMGVGEANDVAHMIVYLISDEAKHINGAEMVIDNGDTVV</sequence>
<feature type="transmembrane region" description="Helical" evidence="1">
    <location>
        <begin position="1395"/>
        <end position="1413"/>
    </location>
</feature>
<feature type="transmembrane region" description="Helical" evidence="1">
    <location>
        <begin position="903"/>
        <end position="923"/>
    </location>
</feature>
<dbReference type="Pfam" id="PF19040">
    <property type="entry name" value="SGNH"/>
    <property type="match status" value="1"/>
</dbReference>
<dbReference type="FunFam" id="3.40.50.720:FF:000084">
    <property type="entry name" value="Short-chain dehydrogenase reductase"/>
    <property type="match status" value="1"/>
</dbReference>
<feature type="domain" description="Ketoreductase" evidence="2">
    <location>
        <begin position="1696"/>
        <end position="1875"/>
    </location>
</feature>
<dbReference type="GO" id="GO:0006813">
    <property type="term" value="P:potassium ion transport"/>
    <property type="evidence" value="ECO:0007669"/>
    <property type="project" value="InterPro"/>
</dbReference>
<accession>A0A812XS24</accession>
<keyword evidence="4" id="KW-1185">Reference proteome</keyword>
<dbReference type="InterPro" id="IPR057326">
    <property type="entry name" value="KR_dom"/>
</dbReference>
<dbReference type="Gene3D" id="1.10.287.130">
    <property type="match status" value="1"/>
</dbReference>
<dbReference type="InterPro" id="IPR036890">
    <property type="entry name" value="HATPase_C_sf"/>
</dbReference>
<feature type="transmembrane region" description="Helical" evidence="1">
    <location>
        <begin position="1043"/>
        <end position="1065"/>
    </location>
</feature>
<evidence type="ECO:0000256" key="1">
    <source>
        <dbReference type="SAM" id="Phobius"/>
    </source>
</evidence>
<dbReference type="PROSITE" id="PS00061">
    <property type="entry name" value="ADH_SHORT"/>
    <property type="match status" value="1"/>
</dbReference>
<evidence type="ECO:0000313" key="4">
    <source>
        <dbReference type="Proteomes" id="UP000601435"/>
    </source>
</evidence>
<proteinExistence type="predicted"/>
<keyword evidence="1" id="KW-0472">Membrane</keyword>
<dbReference type="OrthoDB" id="207378at2759"/>
<dbReference type="Pfam" id="PF13561">
    <property type="entry name" value="adh_short_C2"/>
    <property type="match status" value="1"/>
</dbReference>
<dbReference type="Proteomes" id="UP000601435">
    <property type="component" value="Unassembled WGS sequence"/>
</dbReference>
<dbReference type="Pfam" id="PF02254">
    <property type="entry name" value="TrkA_N"/>
    <property type="match status" value="1"/>
</dbReference>
<feature type="transmembrane region" description="Helical" evidence="1">
    <location>
        <begin position="1013"/>
        <end position="1031"/>
    </location>
</feature>
<dbReference type="GO" id="GO:0016020">
    <property type="term" value="C:membrane"/>
    <property type="evidence" value="ECO:0007669"/>
    <property type="project" value="TreeGrafter"/>
</dbReference>
<dbReference type="SUPFAM" id="SSF55874">
    <property type="entry name" value="ATPase domain of HSP90 chaperone/DNA topoisomerase II/histidine kinase"/>
    <property type="match status" value="1"/>
</dbReference>
<evidence type="ECO:0000259" key="2">
    <source>
        <dbReference type="SMART" id="SM00822"/>
    </source>
</evidence>
<dbReference type="Gene3D" id="6.20.350.10">
    <property type="match status" value="1"/>
</dbReference>
<feature type="transmembrane region" description="Helical" evidence="1">
    <location>
        <begin position="21"/>
        <end position="40"/>
    </location>
</feature>
<dbReference type="InterPro" id="IPR050879">
    <property type="entry name" value="Acyltransferase_3"/>
</dbReference>